<evidence type="ECO:0000259" key="1">
    <source>
        <dbReference type="Pfam" id="PF06985"/>
    </source>
</evidence>
<dbReference type="EMBL" id="JAQQWM010000002">
    <property type="protein sequence ID" value="KAK8076973.1"/>
    <property type="molecule type" value="Genomic_DNA"/>
</dbReference>
<dbReference type="Proteomes" id="UP001446871">
    <property type="component" value="Unassembled WGS sequence"/>
</dbReference>
<organism evidence="2 3">
    <name type="scientific">Apiospora saccharicola</name>
    <dbReference type="NCBI Taxonomy" id="335842"/>
    <lineage>
        <taxon>Eukaryota</taxon>
        <taxon>Fungi</taxon>
        <taxon>Dikarya</taxon>
        <taxon>Ascomycota</taxon>
        <taxon>Pezizomycotina</taxon>
        <taxon>Sordariomycetes</taxon>
        <taxon>Xylariomycetidae</taxon>
        <taxon>Amphisphaeriales</taxon>
        <taxon>Apiosporaceae</taxon>
        <taxon>Apiospora</taxon>
    </lineage>
</organism>
<dbReference type="InterPro" id="IPR010730">
    <property type="entry name" value="HET"/>
</dbReference>
<gene>
    <name evidence="2" type="ORF">PG996_003143</name>
</gene>
<dbReference type="Pfam" id="PF06985">
    <property type="entry name" value="HET"/>
    <property type="match status" value="1"/>
</dbReference>
<feature type="domain" description="Heterokaryon incompatibility" evidence="1">
    <location>
        <begin position="126"/>
        <end position="274"/>
    </location>
</feature>
<name>A0ABR1W0H5_9PEZI</name>
<evidence type="ECO:0000313" key="2">
    <source>
        <dbReference type="EMBL" id="KAK8076973.1"/>
    </source>
</evidence>
<proteinExistence type="predicted"/>
<sequence length="615" mass="69526">MAPLGAQDRVLHVQAFMSGKYGIFLRLVNLHRPWITLEQLQDNHNVTDTAPPLSRYTASDETFEKIDTWLTNCYTKHPTCRRWQAITNTPEGLPTRLVQIEPVSGSLTPAIRLVRGLDLDIKTTRYATLSHCWGRKGVAVKLLSSNIEPFLHQIPWDILPLTFQEAILAATRLGLKYIWIDALCIIQDSETDWTIEASKMTQVYTNGYINISADASPDGGGGLFRGRDATWLQSFLVPPDGRDSNSQPYYCHIKNWDTYVEGAPLKQRYWVTQERFMSPRVVHFSGDQVHWECAELMTSESVAASFNVIPRTTRTPQKLLCGLYLHPDSFAELEQVYTLWHLLVESYTAAHLTFITDRPVAIAGLARTFSHLLKLQPRDYLCGLWRPRLAEEMMWSTHVHTSTERVSHSMPSWSWLSVNGHARMHTSYDANIECSPVVEAMNAGTTVLGDPYSTVMSGFLKVRAPLCRATILSTHEPGSELGDGYSDDQYSIALGPDELRYIHLRLDERPPDLLEKVLHQEVYLLLGRVVRFAEAEATDSTRSEQAYARSPRKGLYYMSSMGDEHTATSMIALCSYQPAKVEHSVGQDTSQLKESWVVQAELRDMETKTSIAVIS</sequence>
<accession>A0ABR1W0H5</accession>
<comment type="caution">
    <text evidence="2">The sequence shown here is derived from an EMBL/GenBank/DDBJ whole genome shotgun (WGS) entry which is preliminary data.</text>
</comment>
<protein>
    <recommendedName>
        <fullName evidence="1">Heterokaryon incompatibility domain-containing protein</fullName>
    </recommendedName>
</protein>
<evidence type="ECO:0000313" key="3">
    <source>
        <dbReference type="Proteomes" id="UP001446871"/>
    </source>
</evidence>
<reference evidence="2 3" key="1">
    <citation type="submission" date="2023-01" db="EMBL/GenBank/DDBJ databases">
        <title>Analysis of 21 Apiospora genomes using comparative genomics revels a genus with tremendous synthesis potential of carbohydrate active enzymes and secondary metabolites.</title>
        <authorList>
            <person name="Sorensen T."/>
        </authorList>
    </citation>
    <scope>NUCLEOTIDE SEQUENCE [LARGE SCALE GENOMIC DNA]</scope>
    <source>
        <strain evidence="2 3">CBS 83171</strain>
    </source>
</reference>
<keyword evidence="3" id="KW-1185">Reference proteome</keyword>
<dbReference type="PANTHER" id="PTHR33112">
    <property type="entry name" value="DOMAIN PROTEIN, PUTATIVE-RELATED"/>
    <property type="match status" value="1"/>
</dbReference>
<dbReference type="PANTHER" id="PTHR33112:SF10">
    <property type="entry name" value="TOL"/>
    <property type="match status" value="1"/>
</dbReference>